<evidence type="ECO:0000313" key="1">
    <source>
        <dbReference type="EMBL" id="KAH7835167.1"/>
    </source>
</evidence>
<organism evidence="1 2">
    <name type="scientific">Vaccinium darrowii</name>
    <dbReference type="NCBI Taxonomy" id="229202"/>
    <lineage>
        <taxon>Eukaryota</taxon>
        <taxon>Viridiplantae</taxon>
        <taxon>Streptophyta</taxon>
        <taxon>Embryophyta</taxon>
        <taxon>Tracheophyta</taxon>
        <taxon>Spermatophyta</taxon>
        <taxon>Magnoliopsida</taxon>
        <taxon>eudicotyledons</taxon>
        <taxon>Gunneridae</taxon>
        <taxon>Pentapetalae</taxon>
        <taxon>asterids</taxon>
        <taxon>Ericales</taxon>
        <taxon>Ericaceae</taxon>
        <taxon>Vaccinioideae</taxon>
        <taxon>Vaccinieae</taxon>
        <taxon>Vaccinium</taxon>
    </lineage>
</organism>
<comment type="caution">
    <text evidence="1">The sequence shown here is derived from an EMBL/GenBank/DDBJ whole genome shotgun (WGS) entry which is preliminary data.</text>
</comment>
<evidence type="ECO:0000313" key="2">
    <source>
        <dbReference type="Proteomes" id="UP000828048"/>
    </source>
</evidence>
<name>A0ACB7X323_9ERIC</name>
<gene>
    <name evidence="1" type="ORF">Vadar_023502</name>
</gene>
<dbReference type="Proteomes" id="UP000828048">
    <property type="component" value="Chromosome 2"/>
</dbReference>
<accession>A0ACB7X323</accession>
<dbReference type="EMBL" id="CM037152">
    <property type="protein sequence ID" value="KAH7835167.1"/>
    <property type="molecule type" value="Genomic_DNA"/>
</dbReference>
<keyword evidence="2" id="KW-1185">Reference proteome</keyword>
<reference evidence="1 2" key="1">
    <citation type="journal article" date="2021" name="Hortic Res">
        <title>High-quality reference genome and annotation aids understanding of berry development for evergreen blueberry (Vaccinium darrowii).</title>
        <authorList>
            <person name="Yu J."/>
            <person name="Hulse-Kemp A.M."/>
            <person name="Babiker E."/>
            <person name="Staton M."/>
        </authorList>
    </citation>
    <scope>NUCLEOTIDE SEQUENCE [LARGE SCALE GENOMIC DNA]</scope>
    <source>
        <strain evidence="2">cv. NJ 8807/NJ 8810</strain>
        <tissue evidence="1">Young leaf</tissue>
    </source>
</reference>
<protein>
    <submittedName>
        <fullName evidence="1">Uncharacterized protein</fullName>
    </submittedName>
</protein>
<proteinExistence type="predicted"/>
<sequence>MLRLSCQSGLFDRAIRVFGPRSEPSITSNQPLKSLFQIPQLNAVRGVGGLKGSTYLHSNSEAVANLYVPQLLGNFSKKVNSSVSPPVAVSLRSSIHSSSQKEFETTERNTRSMNLNLHEVETTERNTRSMNLNEFETSERNTRSMNFQKEFETTERNTRSMNFQKEFETTERNTRSMNFVRGILEGDRQNNQFAQPQYGVEHNADIVHVKLMRNNTFVTVTDSKGNKKFGASSGMLSEMKGGPKLSRYAAEATAEHVGRLARNMGLKTFVVKVNGFTFFKKKKQAILSFREGYTNSRGDQNPIVYIEDTTRKAHNGCRLPKKRRV</sequence>